<name>A0ABY6UWH2_BIOOC</name>
<dbReference type="SMART" id="SM00849">
    <property type="entry name" value="Lactamase_B"/>
    <property type="match status" value="1"/>
</dbReference>
<feature type="domain" description="Metallo-beta-lactamase" evidence="6">
    <location>
        <begin position="42"/>
        <end position="304"/>
    </location>
</feature>
<evidence type="ECO:0000313" key="7">
    <source>
        <dbReference type="EMBL" id="VUC34494.1"/>
    </source>
</evidence>
<dbReference type="Gene3D" id="3.60.15.10">
    <property type="entry name" value="Ribonuclease Z/Hydroxyacylglutathione hydrolase-like"/>
    <property type="match status" value="1"/>
</dbReference>
<evidence type="ECO:0000256" key="1">
    <source>
        <dbReference type="ARBA" id="ARBA00001947"/>
    </source>
</evidence>
<organism evidence="7 8">
    <name type="scientific">Bionectria ochroleuca</name>
    <name type="common">Gliocladium roseum</name>
    <dbReference type="NCBI Taxonomy" id="29856"/>
    <lineage>
        <taxon>Eukaryota</taxon>
        <taxon>Fungi</taxon>
        <taxon>Dikarya</taxon>
        <taxon>Ascomycota</taxon>
        <taxon>Pezizomycotina</taxon>
        <taxon>Sordariomycetes</taxon>
        <taxon>Hypocreomycetidae</taxon>
        <taxon>Hypocreales</taxon>
        <taxon>Bionectriaceae</taxon>
        <taxon>Clonostachys</taxon>
    </lineage>
</organism>
<dbReference type="PANTHER" id="PTHR42978">
    <property type="entry name" value="QUORUM-QUENCHING LACTONASE YTNP-RELATED-RELATED"/>
    <property type="match status" value="1"/>
</dbReference>
<dbReference type="Pfam" id="PF00753">
    <property type="entry name" value="Lactamase_B"/>
    <property type="match status" value="1"/>
</dbReference>
<evidence type="ECO:0000256" key="2">
    <source>
        <dbReference type="ARBA" id="ARBA00007749"/>
    </source>
</evidence>
<keyword evidence="4" id="KW-0378">Hydrolase</keyword>
<protein>
    <recommendedName>
        <fullName evidence="6">Metallo-beta-lactamase domain-containing protein</fullName>
    </recommendedName>
</protein>
<keyword evidence="3" id="KW-0479">Metal-binding</keyword>
<gene>
    <name evidence="7" type="ORF">CLO192961_LOCUS383851</name>
</gene>
<keyword evidence="8" id="KW-1185">Reference proteome</keyword>
<comment type="caution">
    <text evidence="7">The sequence shown here is derived from an EMBL/GenBank/DDBJ whole genome shotgun (WGS) entry which is preliminary data.</text>
</comment>
<sequence>MVRRSPAPTTAQSWPKVSLLPGGFLTLPEHFFCDDQHDKDVPSMSFLVQHPTGHNIVFDLGLRKIWQDYSPEIKSHITKRLPIEKSPDVSDCLRFGGLDSSRIDTVILSHVHYDHVGTPADFTKACFIVGHGTRQLLQHGMRYHSAAKFEKDLLPSDRIIELPAPPRKLADDEIEAGEDYPATRGLSSHIEGSNPSWKQFRTLKNAIDLFGDGSIYVIDSPGHIIGHLNLLVRVAQSQWVYLAGDACHSPRILSGEAGMATWNENGMEVCIHVDKEMAMSTLRDIQSLRENGLDSGAVEVVLAHDPDWFRANQAAIWPSHFL</sequence>
<reference evidence="7 8" key="1">
    <citation type="submission" date="2019-06" db="EMBL/GenBank/DDBJ databases">
        <authorList>
            <person name="Broberg M."/>
        </authorList>
    </citation>
    <scope>NUCLEOTIDE SEQUENCE [LARGE SCALE GENOMIC DNA]</scope>
</reference>
<dbReference type="InterPro" id="IPR051013">
    <property type="entry name" value="MBL_superfamily_lactonases"/>
</dbReference>
<keyword evidence="5" id="KW-0862">Zinc</keyword>
<evidence type="ECO:0000256" key="3">
    <source>
        <dbReference type="ARBA" id="ARBA00022723"/>
    </source>
</evidence>
<proteinExistence type="inferred from homology"/>
<dbReference type="InterPro" id="IPR001279">
    <property type="entry name" value="Metallo-B-lactamas"/>
</dbReference>
<dbReference type="CDD" id="cd07730">
    <property type="entry name" value="metallo-hydrolase-like_MBL-fold"/>
    <property type="match status" value="1"/>
</dbReference>
<accession>A0ABY6UWH2</accession>
<comment type="similarity">
    <text evidence="2">Belongs to the metallo-beta-lactamase superfamily.</text>
</comment>
<dbReference type="Proteomes" id="UP000766486">
    <property type="component" value="Unassembled WGS sequence"/>
</dbReference>
<evidence type="ECO:0000259" key="6">
    <source>
        <dbReference type="SMART" id="SM00849"/>
    </source>
</evidence>
<evidence type="ECO:0000256" key="5">
    <source>
        <dbReference type="ARBA" id="ARBA00022833"/>
    </source>
</evidence>
<comment type="cofactor">
    <cofactor evidence="1">
        <name>Zn(2+)</name>
        <dbReference type="ChEBI" id="CHEBI:29105"/>
    </cofactor>
</comment>
<dbReference type="SUPFAM" id="SSF56281">
    <property type="entry name" value="Metallo-hydrolase/oxidoreductase"/>
    <property type="match status" value="1"/>
</dbReference>
<dbReference type="EMBL" id="CABFNS010000887">
    <property type="protein sequence ID" value="VUC34494.1"/>
    <property type="molecule type" value="Genomic_DNA"/>
</dbReference>
<dbReference type="InterPro" id="IPR036866">
    <property type="entry name" value="RibonucZ/Hydroxyglut_hydro"/>
</dbReference>
<evidence type="ECO:0000256" key="4">
    <source>
        <dbReference type="ARBA" id="ARBA00022801"/>
    </source>
</evidence>
<evidence type="ECO:0000313" key="8">
    <source>
        <dbReference type="Proteomes" id="UP000766486"/>
    </source>
</evidence>
<dbReference type="PANTHER" id="PTHR42978:SF2">
    <property type="entry name" value="102 KBASES UNSTABLE REGION: FROM 1 TO 119443"/>
    <property type="match status" value="1"/>
</dbReference>